<proteinExistence type="inferred from homology"/>
<comment type="caution">
    <text evidence="8">The sequence shown here is derived from an EMBL/GenBank/DDBJ whole genome shotgun (WGS) entry which is preliminary data.</text>
</comment>
<keyword evidence="2" id="KW-0963">Cytoplasm</keyword>
<gene>
    <name evidence="9" type="ORF">B0H41_005083</name>
    <name evidence="8" type="ORF">HGI39_08350</name>
</gene>
<dbReference type="Pfam" id="PF05400">
    <property type="entry name" value="FliT"/>
    <property type="match status" value="1"/>
</dbReference>
<dbReference type="EMBL" id="JABAGV010000016">
    <property type="protein sequence ID" value="MBC2474712.1"/>
    <property type="molecule type" value="Genomic_DNA"/>
</dbReference>
<keyword evidence="8" id="KW-0282">Flagellum</keyword>
<dbReference type="InterPro" id="IPR008622">
    <property type="entry name" value="FliT"/>
</dbReference>
<comment type="subcellular location">
    <subcellularLocation>
        <location evidence="1">Cytoplasm</location>
        <location evidence="1">Cytosol</location>
    </subcellularLocation>
</comment>
<accession>A0AAW3W7G2</accession>
<comment type="function">
    <text evidence="5">May act as an export chaperone for the filament capping protein FliD.</text>
</comment>
<evidence type="ECO:0000256" key="5">
    <source>
        <dbReference type="ARBA" id="ARBA00093765"/>
    </source>
</evidence>
<dbReference type="RefSeq" id="WP_171781377.1">
    <property type="nucleotide sequence ID" value="NZ_JABAGV010000016.1"/>
</dbReference>
<sequence length="109" mass="12929">MNLYECLNEYKNITLELINKVSNDQELQKLLEMRAEIIDQIGKSNFSKVEFKELVSSLNILELDKELQDLVKQEKVKTRNQIDNIRKIRIARRNYNNSRENIRLFSGKG</sequence>
<keyword evidence="8" id="KW-0966">Cell projection</keyword>
<dbReference type="EMBL" id="JABSWW010000001">
    <property type="protein sequence ID" value="NRT91404.1"/>
    <property type="molecule type" value="Genomic_DNA"/>
</dbReference>
<dbReference type="AlphaFoldDB" id="A0AAW3W7G2"/>
<name>A0AAW3W7G2_CLOBE</name>
<reference evidence="8" key="3">
    <citation type="journal article" date="2022" name="Nat. Biotechnol.">
        <title>Carbon-negative production of acetone and isopropanol by gas fermentation at industrial pilot scale.</title>
        <authorList>
            <person name="Liew F.E."/>
            <person name="Nogle R."/>
            <person name="Abdalla T."/>
            <person name="Rasor B.J."/>
            <person name="Canter C."/>
            <person name="Jensen R.O."/>
            <person name="Wang L."/>
            <person name="Strutz J."/>
            <person name="Chirania P."/>
            <person name="De Tissera S."/>
            <person name="Mueller A.P."/>
            <person name="Ruan Z."/>
            <person name="Gao A."/>
            <person name="Tran L."/>
            <person name="Engle N.L."/>
            <person name="Bromley J.C."/>
            <person name="Daniell J."/>
            <person name="Conrado R."/>
            <person name="Tschaplinski T.J."/>
            <person name="Giannone R.J."/>
            <person name="Hettich R.L."/>
            <person name="Karim A.S."/>
            <person name="Simpson S.D."/>
            <person name="Brown S.D."/>
            <person name="Leang C."/>
            <person name="Jewett M.C."/>
            <person name="Kopke M."/>
        </authorList>
    </citation>
    <scope>NUCLEOTIDE SEQUENCE</scope>
    <source>
        <strain evidence="8">DJ015</strain>
        <strain evidence="9">DJ080</strain>
    </source>
</reference>
<comment type="similarity">
    <text evidence="6">Belongs to the bacillales FliT family.</text>
</comment>
<keyword evidence="3" id="KW-1005">Bacterial flagellum biogenesis</keyword>
<dbReference type="Proteomes" id="UP001193748">
    <property type="component" value="Unassembled WGS sequence"/>
</dbReference>
<keyword evidence="4" id="KW-0143">Chaperone</keyword>
<organism evidence="8 10">
    <name type="scientific">Clostridium beijerinckii</name>
    <name type="common">Clostridium MP</name>
    <dbReference type="NCBI Taxonomy" id="1520"/>
    <lineage>
        <taxon>Bacteria</taxon>
        <taxon>Bacillati</taxon>
        <taxon>Bacillota</taxon>
        <taxon>Clostridia</taxon>
        <taxon>Eubacteriales</taxon>
        <taxon>Clostridiaceae</taxon>
        <taxon>Clostridium</taxon>
    </lineage>
</organism>
<evidence type="ECO:0000313" key="8">
    <source>
        <dbReference type="EMBL" id="MBC2474712.1"/>
    </source>
</evidence>
<evidence type="ECO:0000313" key="10">
    <source>
        <dbReference type="Proteomes" id="UP001194098"/>
    </source>
</evidence>
<protein>
    <recommendedName>
        <fullName evidence="7">Flagellar protein FliT</fullName>
    </recommendedName>
</protein>
<evidence type="ECO:0000256" key="7">
    <source>
        <dbReference type="ARBA" id="ARBA00093797"/>
    </source>
</evidence>
<evidence type="ECO:0000256" key="1">
    <source>
        <dbReference type="ARBA" id="ARBA00004514"/>
    </source>
</evidence>
<reference evidence="8" key="1">
    <citation type="submission" date="2020-04" db="EMBL/GenBank/DDBJ databases">
        <authorList>
            <person name="Brown S."/>
        </authorList>
    </citation>
    <scope>NUCLEOTIDE SEQUENCE</scope>
    <source>
        <strain evidence="8">DJ015</strain>
    </source>
</reference>
<evidence type="ECO:0000256" key="3">
    <source>
        <dbReference type="ARBA" id="ARBA00022795"/>
    </source>
</evidence>
<keyword evidence="8" id="KW-0969">Cilium</keyword>
<dbReference type="Proteomes" id="UP001194098">
    <property type="component" value="Unassembled WGS sequence"/>
</dbReference>
<reference evidence="9" key="2">
    <citation type="submission" date="2020-05" db="EMBL/GenBank/DDBJ databases">
        <authorList>
            <person name="Brown S."/>
            <person name="Huntemann M."/>
            <person name="Clum A."/>
            <person name="Spunde A."/>
            <person name="Palaniappan K."/>
            <person name="Ritter S."/>
            <person name="Mikhailova N."/>
            <person name="Chen I.-M."/>
            <person name="Stamatis D."/>
            <person name="Reddy T."/>
            <person name="O'Malley R."/>
            <person name="Daum C."/>
            <person name="Shapiro N."/>
            <person name="Ivanova N."/>
            <person name="Kyrpides N."/>
            <person name="Woyke T."/>
        </authorList>
    </citation>
    <scope>NUCLEOTIDE SEQUENCE</scope>
    <source>
        <strain evidence="9">DJ080</strain>
    </source>
</reference>
<evidence type="ECO:0000256" key="4">
    <source>
        <dbReference type="ARBA" id="ARBA00023186"/>
    </source>
</evidence>
<evidence type="ECO:0000256" key="6">
    <source>
        <dbReference type="ARBA" id="ARBA00093785"/>
    </source>
</evidence>
<evidence type="ECO:0000256" key="2">
    <source>
        <dbReference type="ARBA" id="ARBA00022490"/>
    </source>
</evidence>
<evidence type="ECO:0000313" key="9">
    <source>
        <dbReference type="EMBL" id="NRT91404.1"/>
    </source>
</evidence>